<feature type="domain" description="RING-type" evidence="11">
    <location>
        <begin position="15"/>
        <end position="50"/>
    </location>
</feature>
<evidence type="ECO:0000256" key="6">
    <source>
        <dbReference type="ARBA" id="ARBA00022771"/>
    </source>
</evidence>
<dbReference type="GO" id="GO:0061630">
    <property type="term" value="F:ubiquitin protein ligase activity"/>
    <property type="evidence" value="ECO:0007669"/>
    <property type="project" value="UniProtKB-EC"/>
</dbReference>
<dbReference type="Proteomes" id="UP001458880">
    <property type="component" value="Unassembled WGS sequence"/>
</dbReference>
<dbReference type="SUPFAM" id="SSF49599">
    <property type="entry name" value="TRAF domain-like"/>
    <property type="match status" value="1"/>
</dbReference>
<gene>
    <name evidence="13" type="ORF">QE152_g19655</name>
</gene>
<dbReference type="EC" id="2.3.2.27" evidence="10"/>
<evidence type="ECO:0000256" key="4">
    <source>
        <dbReference type="ARBA" id="ARBA00022679"/>
    </source>
</evidence>
<dbReference type="InterPro" id="IPR004162">
    <property type="entry name" value="SINA-like_animal"/>
</dbReference>
<dbReference type="SUPFAM" id="SSF57850">
    <property type="entry name" value="RING/U-box"/>
    <property type="match status" value="1"/>
</dbReference>
<organism evidence="13 14">
    <name type="scientific">Popillia japonica</name>
    <name type="common">Japanese beetle</name>
    <dbReference type="NCBI Taxonomy" id="7064"/>
    <lineage>
        <taxon>Eukaryota</taxon>
        <taxon>Metazoa</taxon>
        <taxon>Ecdysozoa</taxon>
        <taxon>Arthropoda</taxon>
        <taxon>Hexapoda</taxon>
        <taxon>Insecta</taxon>
        <taxon>Pterygota</taxon>
        <taxon>Neoptera</taxon>
        <taxon>Endopterygota</taxon>
        <taxon>Coleoptera</taxon>
        <taxon>Polyphaga</taxon>
        <taxon>Scarabaeiformia</taxon>
        <taxon>Scarabaeidae</taxon>
        <taxon>Rutelinae</taxon>
        <taxon>Popillia</taxon>
    </lineage>
</organism>
<feature type="domain" description="SIAH-type" evidence="12">
    <location>
        <begin position="115"/>
        <end position="175"/>
    </location>
</feature>
<comment type="caution">
    <text evidence="13">The sequence shown here is derived from an EMBL/GenBank/DDBJ whole genome shotgun (WGS) entry which is preliminary data.</text>
</comment>
<proteinExistence type="inferred from homology"/>
<keyword evidence="14" id="KW-1185">Reference proteome</keyword>
<dbReference type="GO" id="GO:0008270">
    <property type="term" value="F:zinc ion binding"/>
    <property type="evidence" value="ECO:0007669"/>
    <property type="project" value="UniProtKB-KW"/>
</dbReference>
<comment type="pathway">
    <text evidence="2 10">Protein modification; protein ubiquitination.</text>
</comment>
<evidence type="ECO:0000313" key="14">
    <source>
        <dbReference type="Proteomes" id="UP001458880"/>
    </source>
</evidence>
<dbReference type="Pfam" id="PF21361">
    <property type="entry name" value="Sina_ZnF"/>
    <property type="match status" value="1"/>
</dbReference>
<protein>
    <recommendedName>
        <fullName evidence="10">E3 ubiquitin-protein ligase</fullName>
        <ecNumber evidence="10">2.3.2.27</ecNumber>
    </recommendedName>
</protein>
<evidence type="ECO:0000256" key="7">
    <source>
        <dbReference type="ARBA" id="ARBA00022786"/>
    </source>
</evidence>
<dbReference type="GO" id="GO:0005737">
    <property type="term" value="C:cytoplasm"/>
    <property type="evidence" value="ECO:0007669"/>
    <property type="project" value="InterPro"/>
</dbReference>
<comment type="catalytic activity">
    <reaction evidence="1 10">
        <text>S-ubiquitinyl-[E2 ubiquitin-conjugating enzyme]-L-cysteine + [acceptor protein]-L-lysine = [E2 ubiquitin-conjugating enzyme]-L-cysteine + N(6)-ubiquitinyl-[acceptor protein]-L-lysine.</text>
        <dbReference type="EC" id="2.3.2.27"/>
    </reaction>
</comment>
<evidence type="ECO:0000313" key="13">
    <source>
        <dbReference type="EMBL" id="KAK9722548.1"/>
    </source>
</evidence>
<dbReference type="Pfam" id="PF21362">
    <property type="entry name" value="Sina_RING"/>
    <property type="match status" value="1"/>
</dbReference>
<evidence type="ECO:0000256" key="10">
    <source>
        <dbReference type="RuleBase" id="RU201113"/>
    </source>
</evidence>
<dbReference type="InterPro" id="IPR013083">
    <property type="entry name" value="Znf_RING/FYVE/PHD"/>
</dbReference>
<dbReference type="GO" id="GO:0043161">
    <property type="term" value="P:proteasome-mediated ubiquitin-dependent protein catabolic process"/>
    <property type="evidence" value="ECO:0007669"/>
    <property type="project" value="TreeGrafter"/>
</dbReference>
<dbReference type="PANTHER" id="PTHR45877">
    <property type="entry name" value="E3 UBIQUITIN-PROTEIN LIGASE SIAH2"/>
    <property type="match status" value="1"/>
</dbReference>
<dbReference type="PANTHER" id="PTHR45877:SF2">
    <property type="entry name" value="E3 UBIQUITIN-PROTEIN LIGASE SINA-RELATED"/>
    <property type="match status" value="1"/>
</dbReference>
<sequence length="312" mass="35892">MSQNTDKEILLNLECQVCTEYLSRPIYMCHSGHSICSQCKIKLSSCPSCKAAFTTTRNYALESLALLFSYPCPFTRHGCDVVQSKQCKIKLSSCPSCKAAFTTTRNYALESLALLFSYPCPFTRHGCDVVQSKEDLKDHVKICPNRIRQCSFCQKDSSWKGPVNELREHLMADHVTFLLSNCEEKPLKSYFYPNETLTYFLYDTHHAALFYFSQIYDSEKDMIRYFVRYIGDQQYANTFKYTMSVYCKSEKSRKVKITEICVDDLVSYKEILNSGSHIGLPKTVVNSYSDAFLCLDVTRREDQQSTEAVEDI</sequence>
<dbReference type="PROSITE" id="PS51081">
    <property type="entry name" value="ZF_SIAH"/>
    <property type="match status" value="1"/>
</dbReference>
<keyword evidence="6 9" id="KW-0863">Zinc-finger</keyword>
<evidence type="ECO:0000256" key="8">
    <source>
        <dbReference type="ARBA" id="ARBA00022833"/>
    </source>
</evidence>
<keyword evidence="4" id="KW-0808">Transferase</keyword>
<dbReference type="Pfam" id="PF03145">
    <property type="entry name" value="Sina_TRAF"/>
    <property type="match status" value="1"/>
</dbReference>
<keyword evidence="5 10" id="KW-0479">Metal-binding</keyword>
<comment type="function">
    <text evidence="10">E3 ubiquitin-protein ligase that mediates ubiquitination and subsequent proteasomal degradation of target proteins. E3 ubiquitin ligases accept ubiquitin from an E2 ubiquitin-conjugating enzyme in the form of a thioester and then directly transfers the ubiquitin to targeted substrates.</text>
</comment>
<dbReference type="AlphaFoldDB" id="A0AAW1KR47"/>
<dbReference type="EMBL" id="JASPKY010000187">
    <property type="protein sequence ID" value="KAK9722548.1"/>
    <property type="molecule type" value="Genomic_DNA"/>
</dbReference>
<accession>A0AAW1KR47</accession>
<comment type="domain">
    <text evidence="10">The SBD domain (substrate-binding domain) mediates the interaction with substrate proteins. It is related to the TRAF family.</text>
</comment>
<evidence type="ECO:0000256" key="3">
    <source>
        <dbReference type="ARBA" id="ARBA00009119"/>
    </source>
</evidence>
<evidence type="ECO:0000256" key="2">
    <source>
        <dbReference type="ARBA" id="ARBA00004906"/>
    </source>
</evidence>
<dbReference type="InterPro" id="IPR018121">
    <property type="entry name" value="7-in-absentia-prot_TRAF-dom"/>
</dbReference>
<evidence type="ECO:0000259" key="11">
    <source>
        <dbReference type="PROSITE" id="PS50089"/>
    </source>
</evidence>
<dbReference type="InterPro" id="IPR013010">
    <property type="entry name" value="Znf_SIAH"/>
</dbReference>
<evidence type="ECO:0000259" key="12">
    <source>
        <dbReference type="PROSITE" id="PS51081"/>
    </source>
</evidence>
<comment type="similarity">
    <text evidence="3 10">Belongs to the SINA (Seven in absentia) family.</text>
</comment>
<keyword evidence="7 10" id="KW-0833">Ubl conjugation pathway</keyword>
<comment type="domain">
    <text evidence="10">The RING-type zinc finger domain is essential for ubiquitin ligase activity.</text>
</comment>
<reference evidence="13 14" key="1">
    <citation type="journal article" date="2024" name="BMC Genomics">
        <title>De novo assembly and annotation of Popillia japonica's genome with initial clues to its potential as an invasive pest.</title>
        <authorList>
            <person name="Cucini C."/>
            <person name="Boschi S."/>
            <person name="Funari R."/>
            <person name="Cardaioli E."/>
            <person name="Iannotti N."/>
            <person name="Marturano G."/>
            <person name="Paoli F."/>
            <person name="Bruttini M."/>
            <person name="Carapelli A."/>
            <person name="Frati F."/>
            <person name="Nardi F."/>
        </authorList>
    </citation>
    <scope>NUCLEOTIDE SEQUENCE [LARGE SCALE GENOMIC DNA]</scope>
    <source>
        <strain evidence="13">DMR45628</strain>
    </source>
</reference>
<dbReference type="PROSITE" id="PS50089">
    <property type="entry name" value="ZF_RING_2"/>
    <property type="match status" value="1"/>
</dbReference>
<dbReference type="GO" id="GO:0031624">
    <property type="term" value="F:ubiquitin conjugating enzyme binding"/>
    <property type="evidence" value="ECO:0007669"/>
    <property type="project" value="TreeGrafter"/>
</dbReference>
<keyword evidence="8 10" id="KW-0862">Zinc</keyword>
<evidence type="ECO:0000256" key="9">
    <source>
        <dbReference type="PROSITE-ProRule" id="PRU00455"/>
    </source>
</evidence>
<dbReference type="Gene3D" id="3.30.40.10">
    <property type="entry name" value="Zinc/RING finger domain, C3HC4 (zinc finger)"/>
    <property type="match status" value="2"/>
</dbReference>
<name>A0AAW1KR47_POPJA</name>
<dbReference type="InterPro" id="IPR001841">
    <property type="entry name" value="Znf_RING"/>
</dbReference>
<evidence type="ECO:0000256" key="5">
    <source>
        <dbReference type="ARBA" id="ARBA00022723"/>
    </source>
</evidence>
<dbReference type="InterPro" id="IPR049548">
    <property type="entry name" value="Sina-like_RING"/>
</dbReference>
<evidence type="ECO:0000256" key="1">
    <source>
        <dbReference type="ARBA" id="ARBA00000900"/>
    </source>
</evidence>